<sequence length="63" mass="7524">MFFNILFKFISMLLIAINPFLQSLIHVDQEKVSDKDNEKNTFSVHQKMETPMEWHDSLQLINK</sequence>
<protein>
    <submittedName>
        <fullName evidence="1">Uncharacterized protein</fullName>
    </submittedName>
</protein>
<name>A0AAJ5BZ50_9SPHI</name>
<dbReference type="RefSeq" id="WP_093100738.1">
    <property type="nucleotide sequence ID" value="NZ_FNGK01000008.1"/>
</dbReference>
<reference evidence="1 2" key="1">
    <citation type="submission" date="2017-06" db="EMBL/GenBank/DDBJ databases">
        <authorList>
            <consortium name="Pathogen Informatics"/>
        </authorList>
    </citation>
    <scope>NUCLEOTIDE SEQUENCE [LARGE SCALE GENOMIC DNA]</scope>
    <source>
        <strain evidence="1 2">NCTC12149</strain>
    </source>
</reference>
<organism evidence="1 2">
    <name type="scientific">Sphingobacterium mizutaii</name>
    <dbReference type="NCBI Taxonomy" id="1010"/>
    <lineage>
        <taxon>Bacteria</taxon>
        <taxon>Pseudomonadati</taxon>
        <taxon>Bacteroidota</taxon>
        <taxon>Sphingobacteriia</taxon>
        <taxon>Sphingobacteriales</taxon>
        <taxon>Sphingobacteriaceae</taxon>
        <taxon>Sphingobacterium</taxon>
    </lineage>
</organism>
<accession>A0AAJ5BZ50</accession>
<dbReference type="EMBL" id="LT906468">
    <property type="protein sequence ID" value="SNV42802.1"/>
    <property type="molecule type" value="Genomic_DNA"/>
</dbReference>
<evidence type="ECO:0000313" key="1">
    <source>
        <dbReference type="EMBL" id="SNV42802.1"/>
    </source>
</evidence>
<dbReference type="Proteomes" id="UP000215355">
    <property type="component" value="Chromosome 1"/>
</dbReference>
<evidence type="ECO:0000313" key="2">
    <source>
        <dbReference type="Proteomes" id="UP000215355"/>
    </source>
</evidence>
<proteinExistence type="predicted"/>
<dbReference type="KEGG" id="smiz:4412673_00704"/>
<gene>
    <name evidence="1" type="ORF">SAMEA4412673_00704</name>
</gene>
<dbReference type="AlphaFoldDB" id="A0AAJ5BZ50"/>